<gene>
    <name evidence="3" type="ORF">CEUSTIGMA_g9289.t1</name>
</gene>
<dbReference type="InterPro" id="IPR058543">
    <property type="entry name" value="Beta-prop_RSE1/DDB1/CPSF1_2nd"/>
</dbReference>
<evidence type="ECO:0000259" key="2">
    <source>
        <dbReference type="Pfam" id="PF23726"/>
    </source>
</evidence>
<evidence type="ECO:0000313" key="4">
    <source>
        <dbReference type="Proteomes" id="UP000232323"/>
    </source>
</evidence>
<keyword evidence="4" id="KW-1185">Reference proteome</keyword>
<reference evidence="3 4" key="1">
    <citation type="submission" date="2017-08" db="EMBL/GenBank/DDBJ databases">
        <title>Acidophilic green algal genome provides insights into adaptation to an acidic environment.</title>
        <authorList>
            <person name="Hirooka S."/>
            <person name="Hirose Y."/>
            <person name="Kanesaki Y."/>
            <person name="Higuchi S."/>
            <person name="Fujiwara T."/>
            <person name="Onuma R."/>
            <person name="Era A."/>
            <person name="Ohbayashi R."/>
            <person name="Uzuka A."/>
            <person name="Nozaki H."/>
            <person name="Yoshikawa H."/>
            <person name="Miyagishima S.Y."/>
        </authorList>
    </citation>
    <scope>NUCLEOTIDE SEQUENCE [LARGE SCALE GENOMIC DNA]</scope>
    <source>
        <strain evidence="3 4">NIES-2499</strain>
    </source>
</reference>
<organism evidence="3 4">
    <name type="scientific">Chlamydomonas eustigma</name>
    <dbReference type="NCBI Taxonomy" id="1157962"/>
    <lineage>
        <taxon>Eukaryota</taxon>
        <taxon>Viridiplantae</taxon>
        <taxon>Chlorophyta</taxon>
        <taxon>core chlorophytes</taxon>
        <taxon>Chlorophyceae</taxon>
        <taxon>CS clade</taxon>
        <taxon>Chlamydomonadales</taxon>
        <taxon>Chlamydomonadaceae</taxon>
        <taxon>Chlamydomonas</taxon>
    </lineage>
</organism>
<dbReference type="InterPro" id="IPR015943">
    <property type="entry name" value="WD40/YVTN_repeat-like_dom_sf"/>
</dbReference>
<dbReference type="STRING" id="1157962.A0A250XFK8"/>
<protein>
    <recommendedName>
        <fullName evidence="2">RSE1/DDB1/CPSF1 second beta-propeller domain-containing protein</fullName>
    </recommendedName>
</protein>
<dbReference type="Proteomes" id="UP000232323">
    <property type="component" value="Unassembled WGS sequence"/>
</dbReference>
<accession>A0A250XFK8</accession>
<feature type="region of interest" description="Disordered" evidence="1">
    <location>
        <begin position="508"/>
        <end position="534"/>
    </location>
</feature>
<evidence type="ECO:0000256" key="1">
    <source>
        <dbReference type="SAM" id="MobiDB-lite"/>
    </source>
</evidence>
<dbReference type="PANTHER" id="PTHR10644">
    <property type="entry name" value="DNA REPAIR/RNA PROCESSING CPSF FAMILY"/>
    <property type="match status" value="1"/>
</dbReference>
<sequence>MPVVFAAGVDGEVRAVAVEELEEVADEVLPAVRITLQVLDSLPCLGPVRDLLHLDTSLLAQPEGHNVEEAGGVGSDDADTLLPVRGAPTLFTLTGQDRSGSVVMLRKGLVPELVTEVPLPGVTGMWALHHRKENQEDGSLSGAAGSSYHAYLLLSKEAGDQISGGSDAFSASAASRTFPSKAASGSTMVLETGQELQEVTEGSPYVSDQPTVCAGNLFNNAGICQVCPYSIGLFDGLDKIQDVLLEDLLMGQPSSGICITFAQISDPYVLLLLSNRLALLLVGDPDSMTLSLSQEAITQLFTVPLEHQASSVAAAAVVDISGPTHVSACCLFRDETGWMAAAGGRALLPSSLEPTEQLLKEEEAPADEVAAAVAAAGEEEGDGIKHVEGTSTLVTTGSAAAAAAAAAALGPRHPPPPLSSSAAMMTESTVIKLEAEPYSTSEVTPQDAAATLAAAHVPGGMQQLIDESEDRCHAAVVYGGKTAVSVQVASLLDAAAVNSNQKVVVEDPASTSSDLSQRDPAVQQASFVGSEDTAGEPHDVAMLLNINNDNGTDLPTTTSATALADSSAPAGMASHTISQAAGRGTSAGNGGMQLALVLPEAAGTSEGTEPEDDAEMYVVVCRNSGLLQVFLLPGMQLVFCCRGLPLAHEVLEGLPRPLWQPIKLDQHQA</sequence>
<dbReference type="Pfam" id="PF23726">
    <property type="entry name" value="Beta-prop_RSE1_2nd"/>
    <property type="match status" value="1"/>
</dbReference>
<feature type="domain" description="RSE1/DDB1/CPSF1 second beta-propeller" evidence="2">
    <location>
        <begin position="111"/>
        <end position="324"/>
    </location>
</feature>
<comment type="caution">
    <text evidence="3">The sequence shown here is derived from an EMBL/GenBank/DDBJ whole genome shotgun (WGS) entry which is preliminary data.</text>
</comment>
<name>A0A250XFK8_9CHLO</name>
<dbReference type="EMBL" id="BEGY01000071">
    <property type="protein sequence ID" value="GAX81861.1"/>
    <property type="molecule type" value="Genomic_DNA"/>
</dbReference>
<proteinExistence type="predicted"/>
<dbReference type="OrthoDB" id="6109at2759"/>
<evidence type="ECO:0000313" key="3">
    <source>
        <dbReference type="EMBL" id="GAX81861.1"/>
    </source>
</evidence>
<dbReference type="InterPro" id="IPR050358">
    <property type="entry name" value="RSE1/DDB1/CFT1"/>
</dbReference>
<dbReference type="AlphaFoldDB" id="A0A250XFK8"/>
<dbReference type="Gene3D" id="2.130.10.10">
    <property type="entry name" value="YVTN repeat-like/Quinoprotein amine dehydrogenase"/>
    <property type="match status" value="1"/>
</dbReference>